<dbReference type="InterPro" id="IPR010982">
    <property type="entry name" value="Lambda_DNA-bd_dom_sf"/>
</dbReference>
<dbReference type="Proteomes" id="UP001230933">
    <property type="component" value="Plasmid pMGMM8_4"/>
</dbReference>
<evidence type="ECO:0008006" key="3">
    <source>
        <dbReference type="Google" id="ProtNLM"/>
    </source>
</evidence>
<evidence type="ECO:0000313" key="2">
    <source>
        <dbReference type="Proteomes" id="UP001230933"/>
    </source>
</evidence>
<gene>
    <name evidence="1" type="ORF">QIE55_33320</name>
</gene>
<dbReference type="GO" id="GO:0003677">
    <property type="term" value="F:DNA binding"/>
    <property type="evidence" value="ECO:0007669"/>
    <property type="project" value="InterPro"/>
</dbReference>
<dbReference type="RefSeq" id="WP_030537273.1">
    <property type="nucleotide sequence ID" value="NZ_CP032404.1"/>
</dbReference>
<dbReference type="EMBL" id="CP133194">
    <property type="protein sequence ID" value="WMN02209.1"/>
    <property type="molecule type" value="Genomic_DNA"/>
</dbReference>
<dbReference type="Gene3D" id="1.10.260.40">
    <property type="entry name" value="lambda repressor-like DNA-binding domains"/>
    <property type="match status" value="1"/>
</dbReference>
<protein>
    <recommendedName>
        <fullName evidence="3">XRE family transcriptional regulator</fullName>
    </recommendedName>
</protein>
<evidence type="ECO:0000313" key="1">
    <source>
        <dbReference type="EMBL" id="WMN02209.1"/>
    </source>
</evidence>
<sequence length="140" mass="15480">MKHLAPTTAQKLARLLDFYHHRDEPALTLQALATVVGQKVKEIVPLELLEGVQSGEIENLPVPVADAICDTIGVDREYLRLSGDIDIDIDQRLRLWILIRDRGLNHFAARSADLTRADFEELIAQVSTMTAAPATAVNEA</sequence>
<accession>A0AAX4A0C8</accession>
<organism evidence="1 2">
    <name type="scientific">Rhodococcus erythropolis</name>
    <name type="common">Arthrobacter picolinophilus</name>
    <dbReference type="NCBI Taxonomy" id="1833"/>
    <lineage>
        <taxon>Bacteria</taxon>
        <taxon>Bacillati</taxon>
        <taxon>Actinomycetota</taxon>
        <taxon>Actinomycetes</taxon>
        <taxon>Mycobacteriales</taxon>
        <taxon>Nocardiaceae</taxon>
        <taxon>Rhodococcus</taxon>
        <taxon>Rhodococcus erythropolis group</taxon>
    </lineage>
</organism>
<dbReference type="AlphaFoldDB" id="A0AAX4A0C8"/>
<proteinExistence type="predicted"/>
<reference evidence="1" key="1">
    <citation type="submission" date="2023-08" db="EMBL/GenBank/DDBJ databases">
        <title>Isolation and Characterization of Rhodococcus erythropolis MGMM8.</title>
        <authorList>
            <person name="Diabankana R.G.C."/>
            <person name="Afordoanyi D.M."/>
            <person name="Validov S.Z."/>
        </authorList>
    </citation>
    <scope>NUCLEOTIDE SEQUENCE</scope>
    <source>
        <strain evidence="1">MGMM8</strain>
        <plasmid evidence="1">pMGMM8_4</plasmid>
    </source>
</reference>
<keyword evidence="1" id="KW-0614">Plasmid</keyword>
<name>A0AAX4A0C8_RHOER</name>
<geneLocation type="plasmid" evidence="1 2">
    <name>pMGMM8_4</name>
</geneLocation>